<dbReference type="RefSeq" id="WP_167074626.1">
    <property type="nucleotide sequence ID" value="NZ_VVIW01000002.1"/>
</dbReference>
<dbReference type="Proteomes" id="UP000819052">
    <property type="component" value="Unassembled WGS sequence"/>
</dbReference>
<keyword evidence="3" id="KW-1185">Reference proteome</keyword>
<proteinExistence type="predicted"/>
<gene>
    <name evidence="2" type="ORF">F1609_03105</name>
</gene>
<feature type="transmembrane region" description="Helical" evidence="1">
    <location>
        <begin position="263"/>
        <end position="282"/>
    </location>
</feature>
<sequence>MTPLSSPDATPSGGFVQTAAAYGAAAPRPGLLMLVLLLIATCIVVLTAIDLATMSAQVAYLSSSAEKANLPVDNLRANQLNTSLFITAFMAGMLALITFGRNWARWVWLIMCMLVGLLVALGTVVMMFVYAPGAAMVKCVVYLVLFVLSCMLFAPSCNAWFRQLKEIRNNPRLRKGAGGASAAPGMYGATAPGQPHDPYAPPGAMAAAPAEPAVIPARPRTISLALALLVLNLLIGIGVNIRYLPEAMAGLSALLGEGIINVVYGVVAVITILMGVLFYFIWHGSNVARWIWTAIAALSLLSTYSVVKIAFANSTQYGVLISVSQLIALSATILLFVPASNAWIRQVTLARNV</sequence>
<reference evidence="2 3" key="1">
    <citation type="submission" date="2019-09" db="EMBL/GenBank/DDBJ databases">
        <title>Taxonomy of Antarctic Massilia spp.: description of Massilia rubra sp. nov., Massilia aquatica sp. nov., Massilia mucilaginosa sp. nov., Massilia frigida sp. nov. isolated from streams, lakes and regoliths.</title>
        <authorList>
            <person name="Holochova P."/>
            <person name="Sedlacek I."/>
            <person name="Kralova S."/>
            <person name="Maslanova I."/>
            <person name="Busse H.-J."/>
            <person name="Stankova E."/>
            <person name="Vrbovska V."/>
            <person name="Kovarovic V."/>
            <person name="Bartak M."/>
            <person name="Svec P."/>
            <person name="Pantucek R."/>
        </authorList>
    </citation>
    <scope>NUCLEOTIDE SEQUENCE [LARGE SCALE GENOMIC DNA]</scope>
    <source>
        <strain evidence="2 3">CCM 8693</strain>
    </source>
</reference>
<name>A0ABX0M254_9BURK</name>
<feature type="transmembrane region" description="Helical" evidence="1">
    <location>
        <begin position="140"/>
        <end position="161"/>
    </location>
</feature>
<organism evidence="2 3">
    <name type="scientific">Massilia aquatica</name>
    <dbReference type="NCBI Taxonomy" id="2609000"/>
    <lineage>
        <taxon>Bacteria</taxon>
        <taxon>Pseudomonadati</taxon>
        <taxon>Pseudomonadota</taxon>
        <taxon>Betaproteobacteria</taxon>
        <taxon>Burkholderiales</taxon>
        <taxon>Oxalobacteraceae</taxon>
        <taxon>Telluria group</taxon>
        <taxon>Massilia</taxon>
    </lineage>
</organism>
<keyword evidence="1" id="KW-1133">Transmembrane helix</keyword>
<feature type="transmembrane region" description="Helical" evidence="1">
    <location>
        <begin position="289"/>
        <end position="311"/>
    </location>
</feature>
<protein>
    <submittedName>
        <fullName evidence="2">Uncharacterized protein</fullName>
    </submittedName>
</protein>
<keyword evidence="1" id="KW-0812">Transmembrane</keyword>
<feature type="transmembrane region" description="Helical" evidence="1">
    <location>
        <begin position="224"/>
        <end position="243"/>
    </location>
</feature>
<dbReference type="EMBL" id="VVIW01000002">
    <property type="protein sequence ID" value="NHZ39160.1"/>
    <property type="molecule type" value="Genomic_DNA"/>
</dbReference>
<feature type="transmembrane region" description="Helical" evidence="1">
    <location>
        <begin position="80"/>
        <end position="99"/>
    </location>
</feature>
<accession>A0ABX0M254</accession>
<evidence type="ECO:0000313" key="2">
    <source>
        <dbReference type="EMBL" id="NHZ39160.1"/>
    </source>
</evidence>
<comment type="caution">
    <text evidence="2">The sequence shown here is derived from an EMBL/GenBank/DDBJ whole genome shotgun (WGS) entry which is preliminary data.</text>
</comment>
<evidence type="ECO:0000313" key="3">
    <source>
        <dbReference type="Proteomes" id="UP000819052"/>
    </source>
</evidence>
<evidence type="ECO:0000256" key="1">
    <source>
        <dbReference type="SAM" id="Phobius"/>
    </source>
</evidence>
<feature type="transmembrane region" description="Helical" evidence="1">
    <location>
        <begin position="106"/>
        <end position="128"/>
    </location>
</feature>
<feature type="transmembrane region" description="Helical" evidence="1">
    <location>
        <begin position="317"/>
        <end position="337"/>
    </location>
</feature>
<feature type="transmembrane region" description="Helical" evidence="1">
    <location>
        <begin position="31"/>
        <end position="60"/>
    </location>
</feature>
<keyword evidence="1" id="KW-0472">Membrane</keyword>